<keyword evidence="5" id="KW-0963">Cytoplasm</keyword>
<keyword evidence="9" id="KW-0966">Cell projection</keyword>
<evidence type="ECO:0000256" key="10">
    <source>
        <dbReference type="ARBA" id="ARBA00049986"/>
    </source>
</evidence>
<dbReference type="AlphaFoldDB" id="A0A8D8RCA0"/>
<keyword evidence="8" id="KW-0969">Cilium</keyword>
<dbReference type="GO" id="GO:0005576">
    <property type="term" value="C:extracellular region"/>
    <property type="evidence" value="ECO:0007669"/>
    <property type="project" value="GOC"/>
</dbReference>
<proteinExistence type="inferred from homology"/>
<dbReference type="GO" id="GO:0031514">
    <property type="term" value="C:motile cilium"/>
    <property type="evidence" value="ECO:0007669"/>
    <property type="project" value="UniProtKB-SubCell"/>
</dbReference>
<evidence type="ECO:0000256" key="5">
    <source>
        <dbReference type="ARBA" id="ARBA00022490"/>
    </source>
</evidence>
<dbReference type="EMBL" id="HBUF01380010">
    <property type="protein sequence ID" value="CAG6729881.1"/>
    <property type="molecule type" value="Transcribed_RNA"/>
</dbReference>
<dbReference type="Pfam" id="PF13877">
    <property type="entry name" value="RPAP3_C"/>
    <property type="match status" value="1"/>
</dbReference>
<evidence type="ECO:0000256" key="6">
    <source>
        <dbReference type="ARBA" id="ARBA00022794"/>
    </source>
</evidence>
<comment type="subcellular location">
    <subcellularLocation>
        <location evidence="2">Cell projection</location>
        <location evidence="2">Cilium</location>
        <location evidence="2">Flagellum</location>
    </subcellularLocation>
    <subcellularLocation>
        <location evidence="3">Cytoplasm</location>
    </subcellularLocation>
</comment>
<evidence type="ECO:0000259" key="12">
    <source>
        <dbReference type="Pfam" id="PF15867"/>
    </source>
</evidence>
<dbReference type="EMBL" id="HBUF01380011">
    <property type="protein sequence ID" value="CAG6729882.1"/>
    <property type="molecule type" value="Transcribed_RNA"/>
</dbReference>
<protein>
    <submittedName>
        <fullName evidence="13">Coiled-coil domain-containing protein 103</fullName>
    </submittedName>
</protein>
<keyword evidence="6" id="KW-0970">Cilium biogenesis/degradation</keyword>
<evidence type="ECO:0000256" key="9">
    <source>
        <dbReference type="ARBA" id="ARBA00023273"/>
    </source>
</evidence>
<reference evidence="13" key="1">
    <citation type="submission" date="2021-05" db="EMBL/GenBank/DDBJ databases">
        <authorList>
            <person name="Alioto T."/>
            <person name="Alioto T."/>
            <person name="Gomez Garrido J."/>
        </authorList>
    </citation>
    <scope>NUCLEOTIDE SEQUENCE</scope>
</reference>
<dbReference type="PANTHER" id="PTHR28572:SF1">
    <property type="entry name" value="COILED-COIL DOMAIN-CONTAINING PROTEIN 103"/>
    <property type="match status" value="1"/>
</dbReference>
<evidence type="ECO:0000256" key="1">
    <source>
        <dbReference type="ARBA" id="ARBA00004048"/>
    </source>
</evidence>
<dbReference type="EMBL" id="HBUF01282969">
    <property type="protein sequence ID" value="CAG6687747.1"/>
    <property type="molecule type" value="Transcribed_RNA"/>
</dbReference>
<keyword evidence="7" id="KW-0282">Flagellum</keyword>
<dbReference type="InterPro" id="IPR031733">
    <property type="entry name" value="Dynein_attach_N"/>
</dbReference>
<evidence type="ECO:0000313" key="13">
    <source>
        <dbReference type="EMBL" id="CAG6648489.1"/>
    </source>
</evidence>
<evidence type="ECO:0000256" key="2">
    <source>
        <dbReference type="ARBA" id="ARBA00004230"/>
    </source>
</evidence>
<evidence type="ECO:0000256" key="8">
    <source>
        <dbReference type="ARBA" id="ARBA00023069"/>
    </source>
</evidence>
<name>A0A8D8RCA0_9HEMI</name>
<accession>A0A8D8RCA0</accession>
<evidence type="ECO:0000256" key="7">
    <source>
        <dbReference type="ARBA" id="ARBA00022846"/>
    </source>
</evidence>
<dbReference type="EMBL" id="HBUF01528967">
    <property type="protein sequence ID" value="CAG6751137.1"/>
    <property type="molecule type" value="Transcribed_RNA"/>
</dbReference>
<dbReference type="Pfam" id="PF15867">
    <property type="entry name" value="Dynein_attach_N"/>
    <property type="match status" value="1"/>
</dbReference>
<comment type="subunit">
    <text evidence="4">Homodimer.</text>
</comment>
<dbReference type="EMBL" id="HBUF01152332">
    <property type="protein sequence ID" value="CAG6648487.1"/>
    <property type="molecule type" value="Transcribed_RNA"/>
</dbReference>
<comment type="function">
    <text evidence="1">Dynein-attachment factor required for cilia motility.</text>
</comment>
<dbReference type="InterPro" id="IPR042422">
    <property type="entry name" value="CC103"/>
</dbReference>
<evidence type="ECO:0000259" key="11">
    <source>
        <dbReference type="Pfam" id="PF13877"/>
    </source>
</evidence>
<organism evidence="13">
    <name type="scientific">Cacopsylla melanoneura</name>
    <dbReference type="NCBI Taxonomy" id="428564"/>
    <lineage>
        <taxon>Eukaryota</taxon>
        <taxon>Metazoa</taxon>
        <taxon>Ecdysozoa</taxon>
        <taxon>Arthropoda</taxon>
        <taxon>Hexapoda</taxon>
        <taxon>Insecta</taxon>
        <taxon>Pterygota</taxon>
        <taxon>Neoptera</taxon>
        <taxon>Paraneoptera</taxon>
        <taxon>Hemiptera</taxon>
        <taxon>Sternorrhyncha</taxon>
        <taxon>Psylloidea</taxon>
        <taxon>Psyllidae</taxon>
        <taxon>Psyllinae</taxon>
        <taxon>Cacopsylla</taxon>
    </lineage>
</organism>
<sequence>MTANKLSSIDVKELEEQLECAIQADRKYWQQNEAKIKAVTTDHVETYDEFKNFVDAAHLKPLEKSDHPNRDKLGQTIWNKFADKGNRSKYDEDEEEDISKAYKNIEPGGTKPDGENKHNIVDTTCKVVEDERGPLPYNAVDKNKFLDILNASEDKLTFLTKLGAPQFVAIFQHEISTSTLLEVFKVLSSFDRNDVEQVLFVSEFLSELINIERFSLTLSFLNSKEKQIVESLFEKLNSCFILKGSELKDMDLDGDHLSALKIVYQL</sequence>
<dbReference type="GO" id="GO:0003351">
    <property type="term" value="P:epithelial cilium movement involved in extracellular fluid movement"/>
    <property type="evidence" value="ECO:0007669"/>
    <property type="project" value="TreeGrafter"/>
</dbReference>
<dbReference type="PANTHER" id="PTHR28572">
    <property type="entry name" value="COILED-COIL DOMAIN-CONTAINING PROTEIN 103"/>
    <property type="match status" value="1"/>
</dbReference>
<dbReference type="EMBL" id="HBUF01282968">
    <property type="protein sequence ID" value="CAG6687746.1"/>
    <property type="molecule type" value="Transcribed_RNA"/>
</dbReference>
<evidence type="ECO:0000256" key="4">
    <source>
        <dbReference type="ARBA" id="ARBA00011738"/>
    </source>
</evidence>
<dbReference type="GO" id="GO:0036159">
    <property type="term" value="P:inner dynein arm assembly"/>
    <property type="evidence" value="ECO:0007669"/>
    <property type="project" value="TreeGrafter"/>
</dbReference>
<feature type="domain" description="Dynein attachment factor N-terminal" evidence="12">
    <location>
        <begin position="9"/>
        <end position="79"/>
    </location>
</feature>
<comment type="similarity">
    <text evidence="10">Belongs to the DNAAF19/PR46b family.</text>
</comment>
<dbReference type="InterPro" id="IPR025986">
    <property type="entry name" value="RPAP3-like_C"/>
</dbReference>
<dbReference type="GO" id="GO:0007368">
    <property type="term" value="P:determination of left/right symmetry"/>
    <property type="evidence" value="ECO:0007669"/>
    <property type="project" value="TreeGrafter"/>
</dbReference>
<dbReference type="GO" id="GO:0036157">
    <property type="term" value="C:outer dynein arm"/>
    <property type="evidence" value="ECO:0007669"/>
    <property type="project" value="InterPro"/>
</dbReference>
<dbReference type="EMBL" id="HBUF01282967">
    <property type="protein sequence ID" value="CAG6687745.1"/>
    <property type="molecule type" value="Transcribed_RNA"/>
</dbReference>
<dbReference type="EMBL" id="HBUF01282966">
    <property type="protein sequence ID" value="CAG6687744.1"/>
    <property type="molecule type" value="Transcribed_RNA"/>
</dbReference>
<evidence type="ECO:0000256" key="3">
    <source>
        <dbReference type="ARBA" id="ARBA00004496"/>
    </source>
</evidence>
<dbReference type="EMBL" id="HBUF01528968">
    <property type="protein sequence ID" value="CAG6751139.1"/>
    <property type="molecule type" value="Transcribed_RNA"/>
</dbReference>
<dbReference type="EMBL" id="HBUF01152333">
    <property type="protein sequence ID" value="CAG6648488.1"/>
    <property type="molecule type" value="Transcribed_RNA"/>
</dbReference>
<dbReference type="EMBL" id="HBUF01152334">
    <property type="protein sequence ID" value="CAG6648489.1"/>
    <property type="molecule type" value="Transcribed_RNA"/>
</dbReference>
<feature type="domain" description="RNA-polymerase II-associated protein 3-like C-terminal" evidence="11">
    <location>
        <begin position="148"/>
        <end position="226"/>
    </location>
</feature>